<accession>A0A1G6C9F6</accession>
<dbReference type="Proteomes" id="UP000199071">
    <property type="component" value="Unassembled WGS sequence"/>
</dbReference>
<gene>
    <name evidence="1" type="ORF">SAMN02982931_02224</name>
</gene>
<name>A0A1G6C9F6_9HYPH</name>
<sequence length="100" mass="10557">MLLGDIIARLTDETTATQTIVDLGDLGLLADMRKQAEDNGVSLGAYAAWTVRTYADNASSDEWTNLMGALNRSDDPGATCLQRAFGYVLTGIAESAAVAD</sequence>
<dbReference type="RefSeq" id="WP_090876501.1">
    <property type="nucleotide sequence ID" value="NZ_FMXQ01000004.1"/>
</dbReference>
<keyword evidence="2" id="KW-1185">Reference proteome</keyword>
<evidence type="ECO:0000313" key="1">
    <source>
        <dbReference type="EMBL" id="SDB29507.1"/>
    </source>
</evidence>
<organism evidence="1 2">
    <name type="scientific">Bauldia litoralis</name>
    <dbReference type="NCBI Taxonomy" id="665467"/>
    <lineage>
        <taxon>Bacteria</taxon>
        <taxon>Pseudomonadati</taxon>
        <taxon>Pseudomonadota</taxon>
        <taxon>Alphaproteobacteria</taxon>
        <taxon>Hyphomicrobiales</taxon>
        <taxon>Kaistiaceae</taxon>
        <taxon>Bauldia</taxon>
    </lineage>
</organism>
<dbReference type="EMBL" id="FMXQ01000004">
    <property type="protein sequence ID" value="SDB29507.1"/>
    <property type="molecule type" value="Genomic_DNA"/>
</dbReference>
<dbReference type="AlphaFoldDB" id="A0A1G6C9F6"/>
<evidence type="ECO:0000313" key="2">
    <source>
        <dbReference type="Proteomes" id="UP000199071"/>
    </source>
</evidence>
<protein>
    <submittedName>
        <fullName evidence="1">Uncharacterized protein</fullName>
    </submittedName>
</protein>
<dbReference type="OrthoDB" id="8453614at2"/>
<dbReference type="STRING" id="665467.SAMN02982931_02224"/>
<reference evidence="1 2" key="1">
    <citation type="submission" date="2016-10" db="EMBL/GenBank/DDBJ databases">
        <authorList>
            <person name="de Groot N.N."/>
        </authorList>
    </citation>
    <scope>NUCLEOTIDE SEQUENCE [LARGE SCALE GENOMIC DNA]</scope>
    <source>
        <strain evidence="1 2">ATCC 35022</strain>
    </source>
</reference>
<proteinExistence type="predicted"/>